<dbReference type="AlphaFoldDB" id="A0A135UPU4"/>
<gene>
    <name evidence="2" type="ORF">CSAL01_00565</name>
</gene>
<sequence>MARVEESPHKGSCTECLKLPRKLFEPGSTVSHSFYNCDRAVERIRLSTQQGCHFCTLIFDALEAGQKGDSGVAIDKNGIILKTTWTCSWPGHSPIRAADYSMLRPDEKHITTPTSKTPPEKRLGPFLTLSWGNCVTQLRFNVNSDAKSKKPSRFVTDWDLYSCTKNFEPAEKGHRDYTSVVTTSASPLAAQTDSPQVFRLLNSWLDTCQAKHSQRCGYVGGLVLDKKFSSPTRLLHVGEQGDNVILVNSADLKRDEGGFGPSYTALSHCWGDPKSVPQTTKANLSQTMSVGLTHDELSPTFQHAVKIARELNIGWLWIDSLCIVQDDKADTERELPLMEIIYSMAICTLVASDSKDGSGGCFLPRGLNPDMHVRPYTKTFDDVKTNFSVTFQPYVSDWAQSITSGPLFSRGWCFQERQLSKRIIYFTKSQVLWECRASIASEAYPELNNWFTVSEPPFMTQPFRATWARGTDRAMLFNSLERIQPWLDEWLRVVEAYSGKSLSKPEDRLPAIAGVAVHFERNIRRSDRFLSSYVAGIWYCDLVRGLSWKPSFDTGTQKPSKDKAWPPPLKNSATFNAILETQSDPLSLWLPSWSWISVDGGVRYPYARCSPQRRTGTGMGVREYLNPNNQDFSDISIPDTPLDAFFGRTSLKNTFEFGELEWGVIGLTNYAVEIVISERYLIKDSVAVAGVSKCYSMFKQSLINPFKLLRHLDPSAGGVIIMDTSPARLPETKLYCLRLGNSSSLLNNGNLVEIGLVLLETPYKSMAGLSSSWHSRSGPVVQRVGFFEIGTWDKQWVKHAQQRSFYII</sequence>
<dbReference type="EMBL" id="JFFI01001175">
    <property type="protein sequence ID" value="KXH62402.1"/>
    <property type="molecule type" value="Genomic_DNA"/>
</dbReference>
<dbReference type="OrthoDB" id="5347061at2759"/>
<dbReference type="Pfam" id="PF06985">
    <property type="entry name" value="HET"/>
    <property type="match status" value="1"/>
</dbReference>
<proteinExistence type="predicted"/>
<comment type="caution">
    <text evidence="2">The sequence shown here is derived from an EMBL/GenBank/DDBJ whole genome shotgun (WGS) entry which is preliminary data.</text>
</comment>
<dbReference type="PANTHER" id="PTHR33112">
    <property type="entry name" value="DOMAIN PROTEIN, PUTATIVE-RELATED"/>
    <property type="match status" value="1"/>
</dbReference>
<dbReference type="PANTHER" id="PTHR33112:SF16">
    <property type="entry name" value="HETEROKARYON INCOMPATIBILITY DOMAIN-CONTAINING PROTEIN"/>
    <property type="match status" value="1"/>
</dbReference>
<evidence type="ECO:0000259" key="1">
    <source>
        <dbReference type="Pfam" id="PF06985"/>
    </source>
</evidence>
<organism evidence="2 3">
    <name type="scientific">Colletotrichum salicis</name>
    <dbReference type="NCBI Taxonomy" id="1209931"/>
    <lineage>
        <taxon>Eukaryota</taxon>
        <taxon>Fungi</taxon>
        <taxon>Dikarya</taxon>
        <taxon>Ascomycota</taxon>
        <taxon>Pezizomycotina</taxon>
        <taxon>Sordariomycetes</taxon>
        <taxon>Hypocreomycetidae</taxon>
        <taxon>Glomerellales</taxon>
        <taxon>Glomerellaceae</taxon>
        <taxon>Colletotrichum</taxon>
        <taxon>Colletotrichum acutatum species complex</taxon>
    </lineage>
</organism>
<reference evidence="2 3" key="1">
    <citation type="submission" date="2014-02" db="EMBL/GenBank/DDBJ databases">
        <title>The genome sequence of Colletotrichum salicis CBS 607.94.</title>
        <authorList>
            <person name="Baroncelli R."/>
            <person name="Thon M.R."/>
        </authorList>
    </citation>
    <scope>NUCLEOTIDE SEQUENCE [LARGE SCALE GENOMIC DNA]</scope>
    <source>
        <strain evidence="2 3">CBS 607.94</strain>
    </source>
</reference>
<feature type="domain" description="Heterokaryon incompatibility" evidence="1">
    <location>
        <begin position="263"/>
        <end position="416"/>
    </location>
</feature>
<name>A0A135UPU4_9PEZI</name>
<dbReference type="Proteomes" id="UP000070121">
    <property type="component" value="Unassembled WGS sequence"/>
</dbReference>
<protein>
    <recommendedName>
        <fullName evidence="1">Heterokaryon incompatibility domain-containing protein</fullName>
    </recommendedName>
</protein>
<evidence type="ECO:0000313" key="3">
    <source>
        <dbReference type="Proteomes" id="UP000070121"/>
    </source>
</evidence>
<accession>A0A135UPU4</accession>
<evidence type="ECO:0000313" key="2">
    <source>
        <dbReference type="EMBL" id="KXH62402.1"/>
    </source>
</evidence>
<dbReference type="InterPro" id="IPR010730">
    <property type="entry name" value="HET"/>
</dbReference>
<dbReference type="STRING" id="1209931.A0A135UPU4"/>
<keyword evidence="3" id="KW-1185">Reference proteome</keyword>